<evidence type="ECO:0000313" key="3">
    <source>
        <dbReference type="Proteomes" id="UP000187455"/>
    </source>
</evidence>
<dbReference type="Proteomes" id="UP000187455">
    <property type="component" value="Unassembled WGS sequence"/>
</dbReference>
<dbReference type="EMBL" id="LSSL01000863">
    <property type="protein sequence ID" value="OLY83525.1"/>
    <property type="molecule type" value="Genomic_DNA"/>
</dbReference>
<sequence>MFPVNEPSNPRVSKIHNSDQKPNIKNKRCCVIEVSIAATHNNPQFPKYGLEFSPKFERQWDHKDQGVQMKNYQKERLEFFKYLSEKVPEYSDVGLQV</sequence>
<dbReference type="AlphaFoldDB" id="A0A1R0H315"/>
<name>A0A1R0H315_9FUNG</name>
<organism evidence="2 3">
    <name type="scientific">Smittium mucronatum</name>
    <dbReference type="NCBI Taxonomy" id="133383"/>
    <lineage>
        <taxon>Eukaryota</taxon>
        <taxon>Fungi</taxon>
        <taxon>Fungi incertae sedis</taxon>
        <taxon>Zoopagomycota</taxon>
        <taxon>Kickxellomycotina</taxon>
        <taxon>Harpellomycetes</taxon>
        <taxon>Harpellales</taxon>
        <taxon>Legeriomycetaceae</taxon>
        <taxon>Smittium</taxon>
    </lineage>
</organism>
<feature type="region of interest" description="Disordered" evidence="1">
    <location>
        <begin position="1"/>
        <end position="21"/>
    </location>
</feature>
<reference evidence="2 3" key="1">
    <citation type="journal article" date="2016" name="Mol. Biol. Evol.">
        <title>Genome-Wide Survey of Gut Fungi (Harpellales) Reveals the First Horizontally Transferred Ubiquitin Gene from a Mosquito Host.</title>
        <authorList>
            <person name="Wang Y."/>
            <person name="White M.M."/>
            <person name="Kvist S."/>
            <person name="Moncalvo J.M."/>
        </authorList>
    </citation>
    <scope>NUCLEOTIDE SEQUENCE [LARGE SCALE GENOMIC DNA]</scope>
    <source>
        <strain evidence="2 3">ALG-7-W6</strain>
    </source>
</reference>
<comment type="caution">
    <text evidence="2">The sequence shown here is derived from an EMBL/GenBank/DDBJ whole genome shotgun (WGS) entry which is preliminary data.</text>
</comment>
<gene>
    <name evidence="2" type="ORF">AYI68_g2330</name>
</gene>
<accession>A0A1R0H315</accession>
<proteinExistence type="predicted"/>
<keyword evidence="3" id="KW-1185">Reference proteome</keyword>
<feature type="compositionally biased region" description="Polar residues" evidence="1">
    <location>
        <begin position="1"/>
        <end position="11"/>
    </location>
</feature>
<evidence type="ECO:0000313" key="2">
    <source>
        <dbReference type="EMBL" id="OLY83525.1"/>
    </source>
</evidence>
<evidence type="ECO:0000256" key="1">
    <source>
        <dbReference type="SAM" id="MobiDB-lite"/>
    </source>
</evidence>
<protein>
    <submittedName>
        <fullName evidence="2">Uncharacterized protein</fullName>
    </submittedName>
</protein>